<keyword evidence="9" id="KW-1185">Reference proteome</keyword>
<feature type="transmembrane region" description="Helical" evidence="6">
    <location>
        <begin position="261"/>
        <end position="281"/>
    </location>
</feature>
<accession>A0A803LTD5</accession>
<dbReference type="InterPro" id="IPR013057">
    <property type="entry name" value="AA_transpt_TM"/>
</dbReference>
<sequence length="440" mass="47818">MGSDDTLSIESESVLSYSKLQGSQVNKMGPNDTFSIEYESCGLCFEENNKLSECEHIERKSETENKECIDIKQPAKPSSSFTHSVINMTGMVIGLGQLSTSYGLENGGWVSAFLLVGLGMICAYSACLLGKCLDKNPELRSYTDIGQQAFGTKGKIIATILIYTDVFMGLVSYTISLHDNLNMVIKGIPIKVPLIKKSKLLTTTAILVTLPSLWLRDFTSIAFLSAGGIIMSMLIFLTVTGHTVFPNIYTSMKDPSKYPKVTVLSFTTITALYTALAFMGAKMFGPNINSQITLSMPQDSIATKIALWATVLTPMTKYALKFAPLAIQLEHNLPSFTSSRTRKIIRGSIGSILLIAILALALSVPYFQYVLNLTGSLISVSISIIIPCIFYSKIHLAEISKPHLLFNGIIIMIGFVISLTGTMSSSKSLIKKITTATPSG</sequence>
<evidence type="ECO:0000313" key="9">
    <source>
        <dbReference type="Proteomes" id="UP000596660"/>
    </source>
</evidence>
<dbReference type="AlphaFoldDB" id="A0A803LTD5"/>
<dbReference type="PANTHER" id="PTHR22950:SF696">
    <property type="entry name" value="AMINO ACID TRANSPORTER TRANSMEMBRANE DOMAIN-CONTAINING PROTEIN"/>
    <property type="match status" value="1"/>
</dbReference>
<feature type="transmembrane region" description="Helical" evidence="6">
    <location>
        <begin position="110"/>
        <end position="133"/>
    </location>
</feature>
<feature type="domain" description="Amino acid transporter transmembrane" evidence="7">
    <location>
        <begin position="240"/>
        <end position="423"/>
    </location>
</feature>
<dbReference type="GO" id="GO:0015179">
    <property type="term" value="F:L-amino acid transmembrane transporter activity"/>
    <property type="evidence" value="ECO:0007669"/>
    <property type="project" value="TreeGrafter"/>
</dbReference>
<feature type="transmembrane region" description="Helical" evidence="6">
    <location>
        <begin position="344"/>
        <end position="367"/>
    </location>
</feature>
<keyword evidence="4 6" id="KW-1133">Transmembrane helix</keyword>
<dbReference type="GO" id="GO:0005774">
    <property type="term" value="C:vacuolar membrane"/>
    <property type="evidence" value="ECO:0007669"/>
    <property type="project" value="TreeGrafter"/>
</dbReference>
<feature type="transmembrane region" description="Helical" evidence="6">
    <location>
        <begin position="154"/>
        <end position="175"/>
    </location>
</feature>
<evidence type="ECO:0000313" key="8">
    <source>
        <dbReference type="EnsemblPlants" id="AUR62018479-RA:cds"/>
    </source>
</evidence>
<keyword evidence="5 6" id="KW-0472">Membrane</keyword>
<evidence type="ECO:0000256" key="3">
    <source>
        <dbReference type="ARBA" id="ARBA00022970"/>
    </source>
</evidence>
<keyword evidence="2 6" id="KW-0812">Transmembrane</keyword>
<evidence type="ECO:0000259" key="7">
    <source>
        <dbReference type="Pfam" id="PF01490"/>
    </source>
</evidence>
<reference evidence="8" key="2">
    <citation type="submission" date="2021-03" db="UniProtKB">
        <authorList>
            <consortium name="EnsemblPlants"/>
        </authorList>
    </citation>
    <scope>IDENTIFICATION</scope>
</reference>
<comment type="subcellular location">
    <subcellularLocation>
        <location evidence="1">Membrane</location>
        <topology evidence="1">Multi-pass membrane protein</topology>
    </subcellularLocation>
</comment>
<dbReference type="PANTHER" id="PTHR22950">
    <property type="entry name" value="AMINO ACID TRANSPORTER"/>
    <property type="match status" value="1"/>
</dbReference>
<evidence type="ECO:0000256" key="5">
    <source>
        <dbReference type="ARBA" id="ARBA00023136"/>
    </source>
</evidence>
<dbReference type="EnsemblPlants" id="AUR62018479-RA">
    <property type="protein sequence ID" value="AUR62018479-RA:cds"/>
    <property type="gene ID" value="AUR62018479"/>
</dbReference>
<evidence type="ECO:0000256" key="2">
    <source>
        <dbReference type="ARBA" id="ARBA00022692"/>
    </source>
</evidence>
<evidence type="ECO:0000256" key="4">
    <source>
        <dbReference type="ARBA" id="ARBA00022989"/>
    </source>
</evidence>
<feature type="transmembrane region" description="Helical" evidence="6">
    <location>
        <begin position="218"/>
        <end position="240"/>
    </location>
</feature>
<proteinExistence type="predicted"/>
<reference evidence="8" key="1">
    <citation type="journal article" date="2017" name="Nature">
        <title>The genome of Chenopodium quinoa.</title>
        <authorList>
            <person name="Jarvis D.E."/>
            <person name="Ho Y.S."/>
            <person name="Lightfoot D.J."/>
            <person name="Schmoeckel S.M."/>
            <person name="Li B."/>
            <person name="Borm T.J.A."/>
            <person name="Ohyanagi H."/>
            <person name="Mineta K."/>
            <person name="Michell C.T."/>
            <person name="Saber N."/>
            <person name="Kharbatia N.M."/>
            <person name="Rupper R.R."/>
            <person name="Sharp A.R."/>
            <person name="Dally N."/>
            <person name="Boughton B.A."/>
            <person name="Woo Y.H."/>
            <person name="Gao G."/>
            <person name="Schijlen E.G.W.M."/>
            <person name="Guo X."/>
            <person name="Momin A.A."/>
            <person name="Negrao S."/>
            <person name="Al-Babili S."/>
            <person name="Gehring C."/>
            <person name="Roessner U."/>
            <person name="Jung C."/>
            <person name="Murphy K."/>
            <person name="Arold S.T."/>
            <person name="Gojobori T."/>
            <person name="van der Linden C.G."/>
            <person name="van Loo E.N."/>
            <person name="Jellen E.N."/>
            <person name="Maughan P.J."/>
            <person name="Tester M."/>
        </authorList>
    </citation>
    <scope>NUCLEOTIDE SEQUENCE [LARGE SCALE GENOMIC DNA]</scope>
    <source>
        <strain evidence="8">cv. PI 614886</strain>
    </source>
</reference>
<dbReference type="Gramene" id="AUR62018479-RA">
    <property type="protein sequence ID" value="AUR62018479-RA:cds"/>
    <property type="gene ID" value="AUR62018479"/>
</dbReference>
<feature type="transmembrane region" description="Helical" evidence="6">
    <location>
        <begin position="404"/>
        <end position="423"/>
    </location>
</feature>
<dbReference type="Proteomes" id="UP000596660">
    <property type="component" value="Unplaced"/>
</dbReference>
<feature type="transmembrane region" description="Helical" evidence="6">
    <location>
        <begin position="301"/>
        <end position="323"/>
    </location>
</feature>
<protein>
    <recommendedName>
        <fullName evidence="7">Amino acid transporter transmembrane domain-containing protein</fullName>
    </recommendedName>
</protein>
<keyword evidence="3" id="KW-0813">Transport</keyword>
<feature type="domain" description="Amino acid transporter transmembrane" evidence="7">
    <location>
        <begin position="79"/>
        <end position="237"/>
    </location>
</feature>
<feature type="transmembrane region" description="Helical" evidence="6">
    <location>
        <begin position="373"/>
        <end position="392"/>
    </location>
</feature>
<organism evidence="8 9">
    <name type="scientific">Chenopodium quinoa</name>
    <name type="common">Quinoa</name>
    <dbReference type="NCBI Taxonomy" id="63459"/>
    <lineage>
        <taxon>Eukaryota</taxon>
        <taxon>Viridiplantae</taxon>
        <taxon>Streptophyta</taxon>
        <taxon>Embryophyta</taxon>
        <taxon>Tracheophyta</taxon>
        <taxon>Spermatophyta</taxon>
        <taxon>Magnoliopsida</taxon>
        <taxon>eudicotyledons</taxon>
        <taxon>Gunneridae</taxon>
        <taxon>Pentapetalae</taxon>
        <taxon>Caryophyllales</taxon>
        <taxon>Chenopodiaceae</taxon>
        <taxon>Chenopodioideae</taxon>
        <taxon>Atripliceae</taxon>
        <taxon>Chenopodium</taxon>
    </lineage>
</organism>
<evidence type="ECO:0000256" key="1">
    <source>
        <dbReference type="ARBA" id="ARBA00004141"/>
    </source>
</evidence>
<name>A0A803LTD5_CHEQI</name>
<dbReference type="OMA" id="ELSATIW"/>
<dbReference type="Pfam" id="PF01490">
    <property type="entry name" value="Aa_trans"/>
    <property type="match status" value="2"/>
</dbReference>
<keyword evidence="3" id="KW-0029">Amino-acid transport</keyword>
<evidence type="ECO:0000256" key="6">
    <source>
        <dbReference type="SAM" id="Phobius"/>
    </source>
</evidence>